<reference evidence="2" key="1">
    <citation type="journal article" date="2020" name="Cell">
        <title>Large-Scale Comparative Analyses of Tick Genomes Elucidate Their Genetic Diversity and Vector Capacities.</title>
        <authorList>
            <consortium name="Tick Genome and Microbiome Consortium (TIGMIC)"/>
            <person name="Jia N."/>
            <person name="Wang J."/>
            <person name="Shi W."/>
            <person name="Du L."/>
            <person name="Sun Y."/>
            <person name="Zhan W."/>
            <person name="Jiang J.F."/>
            <person name="Wang Q."/>
            <person name="Zhang B."/>
            <person name="Ji P."/>
            <person name="Bell-Sakyi L."/>
            <person name="Cui X.M."/>
            <person name="Yuan T.T."/>
            <person name="Jiang B.G."/>
            <person name="Yang W.F."/>
            <person name="Lam T.T."/>
            <person name="Chang Q.C."/>
            <person name="Ding S.J."/>
            <person name="Wang X.J."/>
            <person name="Zhu J.G."/>
            <person name="Ruan X.D."/>
            <person name="Zhao L."/>
            <person name="Wei J.T."/>
            <person name="Ye R.Z."/>
            <person name="Que T.C."/>
            <person name="Du C.H."/>
            <person name="Zhou Y.H."/>
            <person name="Cheng J.X."/>
            <person name="Dai P.F."/>
            <person name="Guo W.B."/>
            <person name="Han X.H."/>
            <person name="Huang E.J."/>
            <person name="Li L.F."/>
            <person name="Wei W."/>
            <person name="Gao Y.C."/>
            <person name="Liu J.Z."/>
            <person name="Shao H.Z."/>
            <person name="Wang X."/>
            <person name="Wang C.C."/>
            <person name="Yang T.C."/>
            <person name="Huo Q.B."/>
            <person name="Li W."/>
            <person name="Chen H.Y."/>
            <person name="Chen S.E."/>
            <person name="Zhou L.G."/>
            <person name="Ni X.B."/>
            <person name="Tian J.H."/>
            <person name="Sheng Y."/>
            <person name="Liu T."/>
            <person name="Pan Y.S."/>
            <person name="Xia L.Y."/>
            <person name="Li J."/>
            <person name="Zhao F."/>
            <person name="Cao W.C."/>
        </authorList>
    </citation>
    <scope>NUCLEOTIDE SEQUENCE</scope>
    <source>
        <strain evidence="2">Rsan-2018</strain>
    </source>
</reference>
<gene>
    <name evidence="2" type="ORF">HPB52_018082</name>
</gene>
<keyword evidence="3" id="KW-1185">Reference proteome</keyword>
<feature type="domain" description="Reverse transcriptase" evidence="1">
    <location>
        <begin position="266"/>
        <end position="370"/>
    </location>
</feature>
<dbReference type="AlphaFoldDB" id="A0A9D4Q1R5"/>
<protein>
    <recommendedName>
        <fullName evidence="1">Reverse transcriptase domain-containing protein</fullName>
    </recommendedName>
</protein>
<comment type="caution">
    <text evidence="2">The sequence shown here is derived from an EMBL/GenBank/DDBJ whole genome shotgun (WGS) entry which is preliminary data.</text>
</comment>
<accession>A0A9D4Q1R5</accession>
<proteinExistence type="predicted"/>
<name>A0A9D4Q1R5_RHISA</name>
<organism evidence="2 3">
    <name type="scientific">Rhipicephalus sanguineus</name>
    <name type="common">Brown dog tick</name>
    <name type="synonym">Ixodes sanguineus</name>
    <dbReference type="NCBI Taxonomy" id="34632"/>
    <lineage>
        <taxon>Eukaryota</taxon>
        <taxon>Metazoa</taxon>
        <taxon>Ecdysozoa</taxon>
        <taxon>Arthropoda</taxon>
        <taxon>Chelicerata</taxon>
        <taxon>Arachnida</taxon>
        <taxon>Acari</taxon>
        <taxon>Parasitiformes</taxon>
        <taxon>Ixodida</taxon>
        <taxon>Ixodoidea</taxon>
        <taxon>Ixodidae</taxon>
        <taxon>Rhipicephalinae</taxon>
        <taxon>Rhipicephalus</taxon>
        <taxon>Rhipicephalus</taxon>
    </lineage>
</organism>
<dbReference type="InterPro" id="IPR000477">
    <property type="entry name" value="RT_dom"/>
</dbReference>
<evidence type="ECO:0000259" key="1">
    <source>
        <dbReference type="Pfam" id="PF00078"/>
    </source>
</evidence>
<dbReference type="Pfam" id="PF00078">
    <property type="entry name" value="RVT_1"/>
    <property type="match status" value="1"/>
</dbReference>
<dbReference type="InterPro" id="IPR043502">
    <property type="entry name" value="DNA/RNA_pol_sf"/>
</dbReference>
<dbReference type="GO" id="GO:0071897">
    <property type="term" value="P:DNA biosynthetic process"/>
    <property type="evidence" value="ECO:0007669"/>
    <property type="project" value="UniProtKB-ARBA"/>
</dbReference>
<reference evidence="2" key="2">
    <citation type="submission" date="2021-09" db="EMBL/GenBank/DDBJ databases">
        <authorList>
            <person name="Jia N."/>
            <person name="Wang J."/>
            <person name="Shi W."/>
            <person name="Du L."/>
            <person name="Sun Y."/>
            <person name="Zhan W."/>
            <person name="Jiang J."/>
            <person name="Wang Q."/>
            <person name="Zhang B."/>
            <person name="Ji P."/>
            <person name="Sakyi L.B."/>
            <person name="Cui X."/>
            <person name="Yuan T."/>
            <person name="Jiang B."/>
            <person name="Yang W."/>
            <person name="Lam T.T.-Y."/>
            <person name="Chang Q."/>
            <person name="Ding S."/>
            <person name="Wang X."/>
            <person name="Zhu J."/>
            <person name="Ruan X."/>
            <person name="Zhao L."/>
            <person name="Wei J."/>
            <person name="Que T."/>
            <person name="Du C."/>
            <person name="Cheng J."/>
            <person name="Dai P."/>
            <person name="Han X."/>
            <person name="Huang E."/>
            <person name="Gao Y."/>
            <person name="Liu J."/>
            <person name="Shao H."/>
            <person name="Ye R."/>
            <person name="Li L."/>
            <person name="Wei W."/>
            <person name="Wang X."/>
            <person name="Wang C."/>
            <person name="Huo Q."/>
            <person name="Li W."/>
            <person name="Guo W."/>
            <person name="Chen H."/>
            <person name="Chen S."/>
            <person name="Zhou L."/>
            <person name="Zhou L."/>
            <person name="Ni X."/>
            <person name="Tian J."/>
            <person name="Zhou Y."/>
            <person name="Sheng Y."/>
            <person name="Liu T."/>
            <person name="Pan Y."/>
            <person name="Xia L."/>
            <person name="Li J."/>
            <person name="Zhao F."/>
            <person name="Cao W."/>
        </authorList>
    </citation>
    <scope>NUCLEOTIDE SEQUENCE</scope>
    <source>
        <strain evidence="2">Rsan-2018</strain>
        <tissue evidence="2">Larvae</tissue>
    </source>
</reference>
<evidence type="ECO:0000313" key="3">
    <source>
        <dbReference type="Proteomes" id="UP000821837"/>
    </source>
</evidence>
<sequence>MSWIEITLATPSMLIGGHSWHVREDVTHSEHRYIVITIGEVTYGNATRDPWFDQVTHTQVQSAEALDRLALERKRVNASRRRFQRCKDDALRVMFRAQYSELLAAFRRATAQARESYMRGFCAECTRKSIFSTPYNQAFGKVRADQVLPPLVRPDGSYTATHLESASLLLQTQIAVDDRTTGAPPHRAIRPYTSACRITHGFRTSHSHARSLTRSAPGPDDLSPPIVKGLARVQGHFLLWLLNSAMRLGHFPSQWKRVRIIFIRKPVLGKVLERLLNGRLCHFMLQGGHVHQNQYGFTHGKSAVLALHRLHGRLVCLKREKTPVILMSLDFQGAFDSVRHPLVLQFFRDRGLTSRLYHLLRTFLTDRTVTFTSHAGQAHAQPFWAAHM</sequence>
<evidence type="ECO:0000313" key="2">
    <source>
        <dbReference type="EMBL" id="KAH7962823.1"/>
    </source>
</evidence>
<dbReference type="Proteomes" id="UP000821837">
    <property type="component" value="Chromosome 3"/>
</dbReference>
<dbReference type="EMBL" id="JABSTV010001249">
    <property type="protein sequence ID" value="KAH7962823.1"/>
    <property type="molecule type" value="Genomic_DNA"/>
</dbReference>
<dbReference type="SUPFAM" id="SSF56672">
    <property type="entry name" value="DNA/RNA polymerases"/>
    <property type="match status" value="1"/>
</dbReference>
<dbReference type="PANTHER" id="PTHR19446">
    <property type="entry name" value="REVERSE TRANSCRIPTASES"/>
    <property type="match status" value="1"/>
</dbReference>